<dbReference type="Proteomes" id="UP000799757">
    <property type="component" value="Unassembled WGS sequence"/>
</dbReference>
<evidence type="ECO:0000259" key="1">
    <source>
        <dbReference type="Pfam" id="PF07859"/>
    </source>
</evidence>
<dbReference type="GO" id="GO:0016787">
    <property type="term" value="F:hydrolase activity"/>
    <property type="evidence" value="ECO:0007669"/>
    <property type="project" value="InterPro"/>
</dbReference>
<reference evidence="2" key="1">
    <citation type="journal article" date="2020" name="Stud. Mycol.">
        <title>101 Dothideomycetes genomes: a test case for predicting lifestyles and emergence of pathogens.</title>
        <authorList>
            <person name="Haridas S."/>
            <person name="Albert R."/>
            <person name="Binder M."/>
            <person name="Bloem J."/>
            <person name="Labutti K."/>
            <person name="Salamov A."/>
            <person name="Andreopoulos B."/>
            <person name="Baker S."/>
            <person name="Barry K."/>
            <person name="Bills G."/>
            <person name="Bluhm B."/>
            <person name="Cannon C."/>
            <person name="Castanera R."/>
            <person name="Culley D."/>
            <person name="Daum C."/>
            <person name="Ezra D."/>
            <person name="Gonzalez J."/>
            <person name="Henrissat B."/>
            <person name="Kuo A."/>
            <person name="Liang C."/>
            <person name="Lipzen A."/>
            <person name="Lutzoni F."/>
            <person name="Magnuson J."/>
            <person name="Mondo S."/>
            <person name="Nolan M."/>
            <person name="Ohm R."/>
            <person name="Pangilinan J."/>
            <person name="Park H.-J."/>
            <person name="Ramirez L."/>
            <person name="Alfaro M."/>
            <person name="Sun H."/>
            <person name="Tritt A."/>
            <person name="Yoshinaga Y."/>
            <person name="Zwiers L.-H."/>
            <person name="Turgeon B."/>
            <person name="Goodwin S."/>
            <person name="Spatafora J."/>
            <person name="Crous P."/>
            <person name="Grigoriev I."/>
        </authorList>
    </citation>
    <scope>NUCLEOTIDE SEQUENCE</scope>
    <source>
        <strain evidence="2">CBS 109.77</strain>
    </source>
</reference>
<feature type="non-terminal residue" evidence="2">
    <location>
        <position position="1"/>
    </location>
</feature>
<accession>A0A6A6XWZ0</accession>
<dbReference type="Gene3D" id="3.40.50.1820">
    <property type="entry name" value="alpha/beta hydrolase"/>
    <property type="match status" value="1"/>
</dbReference>
<feature type="domain" description="Alpha/beta hydrolase fold-3" evidence="1">
    <location>
        <begin position="1"/>
        <end position="148"/>
    </location>
</feature>
<dbReference type="InterPro" id="IPR029058">
    <property type="entry name" value="AB_hydrolase_fold"/>
</dbReference>
<keyword evidence="3" id="KW-1185">Reference proteome</keyword>
<dbReference type="Pfam" id="PF07859">
    <property type="entry name" value="Abhydrolase_3"/>
    <property type="match status" value="1"/>
</dbReference>
<organism evidence="2 3">
    <name type="scientific">Melanomma pulvis-pyrius CBS 109.77</name>
    <dbReference type="NCBI Taxonomy" id="1314802"/>
    <lineage>
        <taxon>Eukaryota</taxon>
        <taxon>Fungi</taxon>
        <taxon>Dikarya</taxon>
        <taxon>Ascomycota</taxon>
        <taxon>Pezizomycotina</taxon>
        <taxon>Dothideomycetes</taxon>
        <taxon>Pleosporomycetidae</taxon>
        <taxon>Pleosporales</taxon>
        <taxon>Melanommataceae</taxon>
        <taxon>Melanomma</taxon>
    </lineage>
</organism>
<sequence length="195" mass="21130">ADPEKGFIIGRGSSGGNLGPGLARLAVEKALKPALTGHWVAFPVSQRNSTVPEKYKDIWTSWTQNADAMLVDAAAGEALLDIYGLVFTSPLFNPLVPGFDVGNLPPAYVQAAGMDLIRDDEIVYSYVLDDAKVAVGLDAYAGVPHSFYTFVSTLKQSRSAMVDIAKGFAWLLNREVDQEKAEAAILLNYEILFYV</sequence>
<gene>
    <name evidence="2" type="ORF">K505DRAFT_229112</name>
</gene>
<dbReference type="EMBL" id="MU001750">
    <property type="protein sequence ID" value="KAF2800274.1"/>
    <property type="molecule type" value="Genomic_DNA"/>
</dbReference>
<protein>
    <recommendedName>
        <fullName evidence="1">Alpha/beta hydrolase fold-3 domain-containing protein</fullName>
    </recommendedName>
</protein>
<dbReference type="OrthoDB" id="408631at2759"/>
<dbReference type="AlphaFoldDB" id="A0A6A6XWZ0"/>
<dbReference type="InterPro" id="IPR013094">
    <property type="entry name" value="AB_hydrolase_3"/>
</dbReference>
<proteinExistence type="predicted"/>
<evidence type="ECO:0000313" key="2">
    <source>
        <dbReference type="EMBL" id="KAF2800274.1"/>
    </source>
</evidence>
<evidence type="ECO:0000313" key="3">
    <source>
        <dbReference type="Proteomes" id="UP000799757"/>
    </source>
</evidence>
<name>A0A6A6XWZ0_9PLEO</name>
<dbReference type="SUPFAM" id="SSF53474">
    <property type="entry name" value="alpha/beta-Hydrolases"/>
    <property type="match status" value="1"/>
</dbReference>